<proteinExistence type="predicted"/>
<comment type="caution">
    <text evidence="4">The sequence shown here is derived from an EMBL/GenBank/DDBJ whole genome shotgun (WGS) entry which is preliminary data.</text>
</comment>
<dbReference type="AlphaFoldDB" id="A0A1E5QK61"/>
<dbReference type="STRING" id="1781255.BH720_11705"/>
<protein>
    <submittedName>
        <fullName evidence="4">NUDIX hydrolase</fullName>
    </submittedName>
</protein>
<dbReference type="GO" id="GO:0006753">
    <property type="term" value="P:nucleoside phosphate metabolic process"/>
    <property type="evidence" value="ECO:0007669"/>
    <property type="project" value="TreeGrafter"/>
</dbReference>
<dbReference type="EMBL" id="MJGC01000057">
    <property type="protein sequence ID" value="OEJ74998.1"/>
    <property type="molecule type" value="Genomic_DNA"/>
</dbReference>
<dbReference type="InterPro" id="IPR015797">
    <property type="entry name" value="NUDIX_hydrolase-like_dom_sf"/>
</dbReference>
<dbReference type="CDD" id="cd03424">
    <property type="entry name" value="NUDIX_ADPRase_Nudt5_UGPPase_Nudt14"/>
    <property type="match status" value="1"/>
</dbReference>
<dbReference type="PROSITE" id="PS51462">
    <property type="entry name" value="NUDIX"/>
    <property type="match status" value="1"/>
</dbReference>
<dbReference type="Pfam" id="PF00293">
    <property type="entry name" value="NUDIX"/>
    <property type="match status" value="1"/>
</dbReference>
<evidence type="ECO:0000259" key="3">
    <source>
        <dbReference type="PROSITE" id="PS51462"/>
    </source>
</evidence>
<dbReference type="OrthoDB" id="9806150at2"/>
<dbReference type="InterPro" id="IPR000086">
    <property type="entry name" value="NUDIX_hydrolase_dom"/>
</dbReference>
<sequence>MSKLQKWKTLTSQLVLNDRWCRVRRDEVELPNGCIVDDYFVNLRPDIALIVPITPDRELVLVRQYRHGVGEILVEFPAGAFDSHQEDSQQAAMRELQEETGYTASSWVKLGTLYDNPVKDTNKIHIFLAQSAIQTTQQVLDLTEDIELLRVPLADALHWMLQGQICVSGSIAALTLAFNYLNSQNV</sequence>
<feature type="domain" description="Nudix hydrolase" evidence="3">
    <location>
        <begin position="43"/>
        <end position="179"/>
    </location>
</feature>
<evidence type="ECO:0000313" key="4">
    <source>
        <dbReference type="EMBL" id="OEJ74998.1"/>
    </source>
</evidence>
<organism evidence="4">
    <name type="scientific">Desertifilum tharense IPPAS B-1220</name>
    <dbReference type="NCBI Taxonomy" id="1781255"/>
    <lineage>
        <taxon>Bacteria</taxon>
        <taxon>Bacillati</taxon>
        <taxon>Cyanobacteriota</taxon>
        <taxon>Cyanophyceae</taxon>
        <taxon>Desertifilales</taxon>
        <taxon>Desertifilaceae</taxon>
        <taxon>Desertifilum</taxon>
    </lineage>
</organism>
<accession>A0A1E5QK61</accession>
<dbReference type="SUPFAM" id="SSF55811">
    <property type="entry name" value="Nudix"/>
    <property type="match status" value="1"/>
</dbReference>
<dbReference type="PANTHER" id="PTHR11839">
    <property type="entry name" value="UDP/ADP-SUGAR PYROPHOSPHATASE"/>
    <property type="match status" value="1"/>
</dbReference>
<dbReference type="Gene3D" id="3.90.79.10">
    <property type="entry name" value="Nucleoside Triphosphate Pyrophosphohydrolase"/>
    <property type="match status" value="1"/>
</dbReference>
<dbReference type="GO" id="GO:0016787">
    <property type="term" value="F:hydrolase activity"/>
    <property type="evidence" value="ECO:0007669"/>
    <property type="project" value="UniProtKB-KW"/>
</dbReference>
<evidence type="ECO:0000256" key="2">
    <source>
        <dbReference type="ARBA" id="ARBA00022801"/>
    </source>
</evidence>
<reference evidence="4" key="1">
    <citation type="submission" date="2016-09" db="EMBL/GenBank/DDBJ databases">
        <title>Draft genome of thermotolerant cyanobacterium Desertifilum sp. strain IPPAS B-1220.</title>
        <authorList>
            <person name="Sinetova M.A."/>
            <person name="Bolakhan K."/>
            <person name="Zayadan B.K."/>
            <person name="Mironov K.S."/>
            <person name="Ustinova V."/>
            <person name="Kupriyanova E.V."/>
            <person name="Sidorov R.A."/>
            <person name="Skrypnik A.N."/>
            <person name="Gogoleva N.E."/>
            <person name="Gogolev Y.V."/>
            <person name="Los D.A."/>
        </authorList>
    </citation>
    <scope>NUCLEOTIDE SEQUENCE [LARGE SCALE GENOMIC DNA]</scope>
    <source>
        <strain evidence="4">IPPAS B-1220</strain>
    </source>
</reference>
<dbReference type="PANTHER" id="PTHR11839:SF18">
    <property type="entry name" value="NUDIX HYDROLASE DOMAIN-CONTAINING PROTEIN"/>
    <property type="match status" value="1"/>
</dbReference>
<evidence type="ECO:0000256" key="1">
    <source>
        <dbReference type="ARBA" id="ARBA00001946"/>
    </source>
</evidence>
<dbReference type="RefSeq" id="WP_069967386.1">
    <property type="nucleotide sequence ID" value="NZ_CM124774.1"/>
</dbReference>
<keyword evidence="2 4" id="KW-0378">Hydrolase</keyword>
<name>A0A1E5QK61_9CYAN</name>
<comment type="cofactor">
    <cofactor evidence="1">
        <name>Mg(2+)</name>
        <dbReference type="ChEBI" id="CHEBI:18420"/>
    </cofactor>
</comment>
<dbReference type="GO" id="GO:0019693">
    <property type="term" value="P:ribose phosphate metabolic process"/>
    <property type="evidence" value="ECO:0007669"/>
    <property type="project" value="TreeGrafter"/>
</dbReference>
<gene>
    <name evidence="4" type="ORF">BH720_11705</name>
</gene>